<dbReference type="EMBL" id="JADBDZ010000001">
    <property type="protein sequence ID" value="MBE1537704.1"/>
    <property type="molecule type" value="Genomic_DNA"/>
</dbReference>
<proteinExistence type="predicted"/>
<name>A0ABR9K4Z6_9ACTN</name>
<keyword evidence="3" id="KW-1185">Reference proteome</keyword>
<reference evidence="2 3" key="1">
    <citation type="submission" date="2020-10" db="EMBL/GenBank/DDBJ databases">
        <title>Sequencing the genomes of 1000 actinobacteria strains.</title>
        <authorList>
            <person name="Klenk H.-P."/>
        </authorList>
    </citation>
    <scope>NUCLEOTIDE SEQUENCE [LARGE SCALE GENOMIC DNA]</scope>
    <source>
        <strain evidence="2 3">DSM 46744</strain>
    </source>
</reference>
<comment type="caution">
    <text evidence="2">The sequence shown here is derived from an EMBL/GenBank/DDBJ whole genome shotgun (WGS) entry which is preliminary data.</text>
</comment>
<protein>
    <submittedName>
        <fullName evidence="2">Uncharacterized protein</fullName>
    </submittedName>
</protein>
<organism evidence="2 3">
    <name type="scientific">Actinomadura algeriensis</name>
    <dbReference type="NCBI Taxonomy" id="1679523"/>
    <lineage>
        <taxon>Bacteria</taxon>
        <taxon>Bacillati</taxon>
        <taxon>Actinomycetota</taxon>
        <taxon>Actinomycetes</taxon>
        <taxon>Streptosporangiales</taxon>
        <taxon>Thermomonosporaceae</taxon>
        <taxon>Actinomadura</taxon>
    </lineage>
</organism>
<evidence type="ECO:0000256" key="1">
    <source>
        <dbReference type="SAM" id="MobiDB-lite"/>
    </source>
</evidence>
<evidence type="ECO:0000313" key="2">
    <source>
        <dbReference type="EMBL" id="MBE1537704.1"/>
    </source>
</evidence>
<accession>A0ABR9K4Z6</accession>
<gene>
    <name evidence="2" type="ORF">H4W34_007537</name>
</gene>
<dbReference type="Proteomes" id="UP000627838">
    <property type="component" value="Unassembled WGS sequence"/>
</dbReference>
<feature type="region of interest" description="Disordered" evidence="1">
    <location>
        <begin position="1"/>
        <end position="35"/>
    </location>
</feature>
<evidence type="ECO:0000313" key="3">
    <source>
        <dbReference type="Proteomes" id="UP000627838"/>
    </source>
</evidence>
<dbReference type="RefSeq" id="WP_264085514.1">
    <property type="nucleotide sequence ID" value="NZ_JADBDZ010000001.1"/>
</dbReference>
<sequence length="51" mass="5561">MESGSGGRTERGPRDRRGHRPAGATWRLEGHRPAPGEYAAALRRIEAGPPR</sequence>